<feature type="transmembrane region" description="Helical" evidence="7">
    <location>
        <begin position="6"/>
        <end position="22"/>
    </location>
</feature>
<evidence type="ECO:0000256" key="7">
    <source>
        <dbReference type="SAM" id="Phobius"/>
    </source>
</evidence>
<feature type="transmembrane region" description="Helical" evidence="7">
    <location>
        <begin position="164"/>
        <end position="184"/>
    </location>
</feature>
<dbReference type="Pfam" id="PF00361">
    <property type="entry name" value="Proton_antipo_M"/>
    <property type="match status" value="1"/>
</dbReference>
<feature type="transmembrane region" description="Helical" evidence="7">
    <location>
        <begin position="426"/>
        <end position="448"/>
    </location>
</feature>
<dbReference type="GO" id="GO:0015990">
    <property type="term" value="P:electron transport coupled proton transport"/>
    <property type="evidence" value="ECO:0007669"/>
    <property type="project" value="TreeGrafter"/>
</dbReference>
<feature type="transmembrane region" description="Helical" evidence="7">
    <location>
        <begin position="310"/>
        <end position="329"/>
    </location>
</feature>
<dbReference type="GO" id="GO:0016020">
    <property type="term" value="C:membrane"/>
    <property type="evidence" value="ECO:0007669"/>
    <property type="project" value="UniProtKB-SubCell"/>
</dbReference>
<feature type="transmembrane region" description="Helical" evidence="7">
    <location>
        <begin position="82"/>
        <end position="103"/>
    </location>
</feature>
<feature type="transmembrane region" description="Helical" evidence="7">
    <location>
        <begin position="468"/>
        <end position="487"/>
    </location>
</feature>
<dbReference type="InterPro" id="IPR001750">
    <property type="entry name" value="ND/Mrp_TM"/>
</dbReference>
<comment type="subcellular location">
    <subcellularLocation>
        <location evidence="1">Endomembrane system</location>
        <topology evidence="1">Multi-pass membrane protein</topology>
    </subcellularLocation>
    <subcellularLocation>
        <location evidence="6">Membrane</location>
        <topology evidence="6">Multi-pass membrane protein</topology>
    </subcellularLocation>
</comment>
<dbReference type="PRINTS" id="PR01437">
    <property type="entry name" value="NUOXDRDTASE4"/>
</dbReference>
<dbReference type="HOGENOM" id="CLU_007100_4_4_0"/>
<dbReference type="KEGG" id="fgi:OP10G_0706"/>
<keyword evidence="4 7" id="KW-1133">Transmembrane helix</keyword>
<evidence type="ECO:0000259" key="8">
    <source>
        <dbReference type="Pfam" id="PF00361"/>
    </source>
</evidence>
<dbReference type="GO" id="GO:0048039">
    <property type="term" value="F:ubiquinone binding"/>
    <property type="evidence" value="ECO:0007669"/>
    <property type="project" value="TreeGrafter"/>
</dbReference>
<evidence type="ECO:0000256" key="1">
    <source>
        <dbReference type="ARBA" id="ARBA00004127"/>
    </source>
</evidence>
<keyword evidence="3 6" id="KW-0812">Transmembrane</keyword>
<dbReference type="EMBL" id="CP007139">
    <property type="protein sequence ID" value="AIE84074.1"/>
    <property type="molecule type" value="Genomic_DNA"/>
</dbReference>
<dbReference type="InterPro" id="IPR003918">
    <property type="entry name" value="NADH_UbQ_OxRdtase"/>
</dbReference>
<proteinExistence type="inferred from homology"/>
<organism evidence="9 10">
    <name type="scientific">Fimbriimonas ginsengisoli Gsoil 348</name>
    <dbReference type="NCBI Taxonomy" id="661478"/>
    <lineage>
        <taxon>Bacteria</taxon>
        <taxon>Bacillati</taxon>
        <taxon>Armatimonadota</taxon>
        <taxon>Fimbriimonadia</taxon>
        <taxon>Fimbriimonadales</taxon>
        <taxon>Fimbriimonadaceae</taxon>
        <taxon>Fimbriimonas</taxon>
    </lineage>
</organism>
<evidence type="ECO:0000256" key="5">
    <source>
        <dbReference type="ARBA" id="ARBA00023136"/>
    </source>
</evidence>
<dbReference type="PANTHER" id="PTHR43507:SF1">
    <property type="entry name" value="NADH-UBIQUINONE OXIDOREDUCTASE CHAIN 4"/>
    <property type="match status" value="1"/>
</dbReference>
<evidence type="ECO:0000313" key="10">
    <source>
        <dbReference type="Proteomes" id="UP000027982"/>
    </source>
</evidence>
<feature type="transmembrane region" description="Helical" evidence="7">
    <location>
        <begin position="219"/>
        <end position="241"/>
    </location>
</feature>
<dbReference type="RefSeq" id="WP_025227277.1">
    <property type="nucleotide sequence ID" value="NZ_CP007139.1"/>
</dbReference>
<keyword evidence="10" id="KW-1185">Reference proteome</keyword>
<evidence type="ECO:0000256" key="3">
    <source>
        <dbReference type="ARBA" id="ARBA00022692"/>
    </source>
</evidence>
<name>A0A068NR78_FIMGI</name>
<dbReference type="OrthoDB" id="9807568at2"/>
<sequence>MPILSILTFLPLLGALLLAFLPKENAKLAKLLALALTILTLVFGIIGLLPTFQSASSGFQFEEQHAWFPDLGVSYHLGVDGISMWLILLTALLSLVAVAFSWYVDKRPRSFMALILLLEGAMIGAFCSLDLVFFFTFFEATLIPMWLMILVWGGERRAYAANKFLIYTFAGSIFFLVGMIGLALHCKSTGHALTFDIVQIQSSVANGGLWRNALQAEAFLFWSFAAAFLVKSPIFPFHTWVPDTYGESPTAGPILSGAMVKLGSYGFLRFCLPLFPDAAKNSVSILAALAVIGVLYAAIVAAVQTDARRLLAYSSISHMGMVMLGIFSLNEVGMIGGSYQQLNHGIVSGLLFLLLGFLYQRRGTTMLRDFGGLKGQMPIFAAIFLIATLASLGLPGTNGFVGEILALFGIYTTGFAGLYGISLGYAIAAGASMVIVAVYMLYMFQQIFYGENANPTNRRLRDIKPWEIALSGSLAVLIIVGGLYSRLFTNQMEQSVRTTRDMVVLPEGHRPTWESATTGTGVAMKPAREDRG</sequence>
<dbReference type="STRING" id="661478.OP10G_0706"/>
<comment type="similarity">
    <text evidence="2">Belongs to the complex I subunit 4 family.</text>
</comment>
<keyword evidence="9" id="KW-0830">Ubiquinone</keyword>
<feature type="transmembrane region" description="Helical" evidence="7">
    <location>
        <begin position="341"/>
        <end position="359"/>
    </location>
</feature>
<reference evidence="9 10" key="1">
    <citation type="journal article" date="2014" name="PLoS ONE">
        <title>The first complete genome sequence of the class fimbriimonadia in the phylum armatimonadetes.</title>
        <authorList>
            <person name="Hu Z.Y."/>
            <person name="Wang Y.Z."/>
            <person name="Im W.T."/>
            <person name="Wang S.Y."/>
            <person name="Zhao G.P."/>
            <person name="Zheng H.J."/>
            <person name="Quan Z.X."/>
        </authorList>
    </citation>
    <scope>NUCLEOTIDE SEQUENCE [LARGE SCALE GENOMIC DNA]</scope>
    <source>
        <strain evidence="9">Gsoil 348</strain>
    </source>
</reference>
<gene>
    <name evidence="9" type="ORF">OP10G_0706</name>
</gene>
<dbReference type="AlphaFoldDB" id="A0A068NR78"/>
<protein>
    <submittedName>
        <fullName evidence="9">Putative NADH:ubiquinone oxidoreductase subunit M</fullName>
    </submittedName>
</protein>
<dbReference type="GO" id="GO:0012505">
    <property type="term" value="C:endomembrane system"/>
    <property type="evidence" value="ECO:0007669"/>
    <property type="project" value="UniProtKB-SubCell"/>
</dbReference>
<evidence type="ECO:0000256" key="2">
    <source>
        <dbReference type="ARBA" id="ARBA00009025"/>
    </source>
</evidence>
<feature type="domain" description="NADH:quinone oxidoreductase/Mrp antiporter transmembrane" evidence="8">
    <location>
        <begin position="128"/>
        <end position="418"/>
    </location>
</feature>
<feature type="transmembrane region" description="Helical" evidence="7">
    <location>
        <begin position="371"/>
        <end position="394"/>
    </location>
</feature>
<feature type="transmembrane region" description="Helical" evidence="7">
    <location>
        <begin position="132"/>
        <end position="152"/>
    </location>
</feature>
<dbReference type="GO" id="GO:0003954">
    <property type="term" value="F:NADH dehydrogenase activity"/>
    <property type="evidence" value="ECO:0007669"/>
    <property type="project" value="TreeGrafter"/>
</dbReference>
<dbReference type="eggNOG" id="COG1008">
    <property type="taxonomic scope" value="Bacteria"/>
</dbReference>
<dbReference type="Proteomes" id="UP000027982">
    <property type="component" value="Chromosome"/>
</dbReference>
<dbReference type="PANTHER" id="PTHR43507">
    <property type="entry name" value="NADH-UBIQUINONE OXIDOREDUCTASE CHAIN 4"/>
    <property type="match status" value="1"/>
</dbReference>
<evidence type="ECO:0000313" key="9">
    <source>
        <dbReference type="EMBL" id="AIE84074.1"/>
    </source>
</evidence>
<dbReference type="NCBIfam" id="TIGR01972">
    <property type="entry name" value="NDH_I_M"/>
    <property type="match status" value="1"/>
</dbReference>
<evidence type="ECO:0000256" key="6">
    <source>
        <dbReference type="RuleBase" id="RU000320"/>
    </source>
</evidence>
<feature type="transmembrane region" description="Helical" evidence="7">
    <location>
        <begin position="31"/>
        <end position="52"/>
    </location>
</feature>
<dbReference type="GO" id="GO:0008137">
    <property type="term" value="F:NADH dehydrogenase (ubiquinone) activity"/>
    <property type="evidence" value="ECO:0007669"/>
    <property type="project" value="InterPro"/>
</dbReference>
<evidence type="ECO:0000256" key="4">
    <source>
        <dbReference type="ARBA" id="ARBA00022989"/>
    </source>
</evidence>
<accession>A0A068NR78</accession>
<keyword evidence="5 7" id="KW-0472">Membrane</keyword>
<dbReference type="GO" id="GO:0042773">
    <property type="term" value="P:ATP synthesis coupled electron transport"/>
    <property type="evidence" value="ECO:0007669"/>
    <property type="project" value="InterPro"/>
</dbReference>
<dbReference type="InterPro" id="IPR010227">
    <property type="entry name" value="NADH_Q_OxRdtase_chainM/4"/>
</dbReference>
<feature type="transmembrane region" description="Helical" evidence="7">
    <location>
        <begin position="281"/>
        <end position="303"/>
    </location>
</feature>
<feature type="transmembrane region" description="Helical" evidence="7">
    <location>
        <begin position="400"/>
        <end position="419"/>
    </location>
</feature>